<dbReference type="Proteomes" id="UP001229421">
    <property type="component" value="Unassembled WGS sequence"/>
</dbReference>
<comment type="caution">
    <text evidence="2">The sequence shown here is derived from an EMBL/GenBank/DDBJ whole genome shotgun (WGS) entry which is preliminary data.</text>
</comment>
<reference evidence="2" key="1">
    <citation type="journal article" date="2023" name="bioRxiv">
        <title>Improved chromosome-level genome assembly for marigold (Tagetes erecta).</title>
        <authorList>
            <person name="Jiang F."/>
            <person name="Yuan L."/>
            <person name="Wang S."/>
            <person name="Wang H."/>
            <person name="Xu D."/>
            <person name="Wang A."/>
            <person name="Fan W."/>
        </authorList>
    </citation>
    <scope>NUCLEOTIDE SEQUENCE</scope>
    <source>
        <strain evidence="2">WSJ</strain>
        <tissue evidence="2">Leaf</tissue>
    </source>
</reference>
<dbReference type="EMBL" id="JAUHHV010000011">
    <property type="protein sequence ID" value="KAK1407414.1"/>
    <property type="molecule type" value="Genomic_DNA"/>
</dbReference>
<feature type="region of interest" description="Disordered" evidence="1">
    <location>
        <begin position="26"/>
        <end position="72"/>
    </location>
</feature>
<dbReference type="AlphaFoldDB" id="A0AAD8JPZ0"/>
<organism evidence="2 3">
    <name type="scientific">Tagetes erecta</name>
    <name type="common">African marigold</name>
    <dbReference type="NCBI Taxonomy" id="13708"/>
    <lineage>
        <taxon>Eukaryota</taxon>
        <taxon>Viridiplantae</taxon>
        <taxon>Streptophyta</taxon>
        <taxon>Embryophyta</taxon>
        <taxon>Tracheophyta</taxon>
        <taxon>Spermatophyta</taxon>
        <taxon>Magnoliopsida</taxon>
        <taxon>eudicotyledons</taxon>
        <taxon>Gunneridae</taxon>
        <taxon>Pentapetalae</taxon>
        <taxon>asterids</taxon>
        <taxon>campanulids</taxon>
        <taxon>Asterales</taxon>
        <taxon>Asteraceae</taxon>
        <taxon>Asteroideae</taxon>
        <taxon>Heliantheae alliance</taxon>
        <taxon>Tageteae</taxon>
        <taxon>Tagetes</taxon>
    </lineage>
</organism>
<accession>A0AAD8JPZ0</accession>
<evidence type="ECO:0000313" key="3">
    <source>
        <dbReference type="Proteomes" id="UP001229421"/>
    </source>
</evidence>
<sequence>MRIAARTSHRDPYSCTYTIKTFKRSPSETDFNSSKSHNFREVRDDGRSKTDDDDELMISSSSPFAANETTQEFVPYNRSSTSEVGKFCIPHSEIGFFNPPINV</sequence>
<keyword evidence="3" id="KW-1185">Reference proteome</keyword>
<feature type="compositionally biased region" description="Basic and acidic residues" evidence="1">
    <location>
        <begin position="38"/>
        <end position="50"/>
    </location>
</feature>
<protein>
    <submittedName>
        <fullName evidence="2">Uncharacterized protein</fullName>
    </submittedName>
</protein>
<evidence type="ECO:0000256" key="1">
    <source>
        <dbReference type="SAM" id="MobiDB-lite"/>
    </source>
</evidence>
<feature type="compositionally biased region" description="Polar residues" evidence="1">
    <location>
        <begin position="58"/>
        <end position="72"/>
    </location>
</feature>
<evidence type="ECO:0000313" key="2">
    <source>
        <dbReference type="EMBL" id="KAK1407414.1"/>
    </source>
</evidence>
<name>A0AAD8JPZ0_TARER</name>
<gene>
    <name evidence="2" type="ORF">QVD17_39030</name>
</gene>
<proteinExistence type="predicted"/>